<evidence type="ECO:0000313" key="13">
    <source>
        <dbReference type="Proteomes" id="UP001232973"/>
    </source>
</evidence>
<feature type="domain" description="PAC" evidence="11">
    <location>
        <begin position="452"/>
        <end position="504"/>
    </location>
</feature>
<keyword evidence="8" id="KW-0902">Two-component regulatory system</keyword>
<dbReference type="Gene3D" id="2.10.70.100">
    <property type="match status" value="1"/>
</dbReference>
<keyword evidence="6 12" id="KW-0418">Kinase</keyword>
<feature type="domain" description="PAC" evidence="11">
    <location>
        <begin position="86"/>
        <end position="137"/>
    </location>
</feature>
<feature type="domain" description="Histidine kinase" evidence="9">
    <location>
        <begin position="638"/>
        <end position="843"/>
    </location>
</feature>
<dbReference type="InterPro" id="IPR003661">
    <property type="entry name" value="HisK_dim/P_dom"/>
</dbReference>
<comment type="caution">
    <text evidence="12">The sequence shown here is derived from an EMBL/GenBank/DDBJ whole genome shotgun (WGS) entry which is preliminary data.</text>
</comment>
<accession>A0ABT9XJ92</accession>
<keyword evidence="5" id="KW-0547">Nucleotide-binding</keyword>
<feature type="domain" description="PAS" evidence="10">
    <location>
        <begin position="13"/>
        <end position="67"/>
    </location>
</feature>
<evidence type="ECO:0000259" key="11">
    <source>
        <dbReference type="PROSITE" id="PS50113"/>
    </source>
</evidence>
<feature type="domain" description="PAS" evidence="10">
    <location>
        <begin position="138"/>
        <end position="196"/>
    </location>
</feature>
<evidence type="ECO:0000259" key="9">
    <source>
        <dbReference type="PROSITE" id="PS50109"/>
    </source>
</evidence>
<dbReference type="PROSITE" id="PS50112">
    <property type="entry name" value="PAS"/>
    <property type="match status" value="3"/>
</dbReference>
<keyword evidence="13" id="KW-1185">Reference proteome</keyword>
<dbReference type="SUPFAM" id="SSF55785">
    <property type="entry name" value="PYP-like sensor domain (PAS domain)"/>
    <property type="match status" value="5"/>
</dbReference>
<keyword evidence="4 12" id="KW-0808">Transferase</keyword>
<dbReference type="PROSITE" id="PS50109">
    <property type="entry name" value="HIS_KIN"/>
    <property type="match status" value="1"/>
</dbReference>
<dbReference type="SMART" id="SM00086">
    <property type="entry name" value="PAC"/>
    <property type="match status" value="5"/>
</dbReference>
<dbReference type="SMART" id="SM00388">
    <property type="entry name" value="HisKA"/>
    <property type="match status" value="1"/>
</dbReference>
<evidence type="ECO:0000256" key="4">
    <source>
        <dbReference type="ARBA" id="ARBA00022679"/>
    </source>
</evidence>
<dbReference type="InterPro" id="IPR035965">
    <property type="entry name" value="PAS-like_dom_sf"/>
</dbReference>
<organism evidence="12 13">
    <name type="scientific">Alicyclobacillus cycloheptanicus</name>
    <dbReference type="NCBI Taxonomy" id="1457"/>
    <lineage>
        <taxon>Bacteria</taxon>
        <taxon>Bacillati</taxon>
        <taxon>Bacillota</taxon>
        <taxon>Bacilli</taxon>
        <taxon>Bacillales</taxon>
        <taxon>Alicyclobacillaceae</taxon>
        <taxon>Alicyclobacillus</taxon>
    </lineage>
</organism>
<dbReference type="Gene3D" id="1.10.287.130">
    <property type="match status" value="1"/>
</dbReference>
<dbReference type="CDD" id="cd00082">
    <property type="entry name" value="HisKA"/>
    <property type="match status" value="1"/>
</dbReference>
<proteinExistence type="predicted"/>
<evidence type="ECO:0000256" key="1">
    <source>
        <dbReference type="ARBA" id="ARBA00000085"/>
    </source>
</evidence>
<dbReference type="EMBL" id="JAUSTP010000015">
    <property type="protein sequence ID" value="MDQ0190190.1"/>
    <property type="molecule type" value="Genomic_DNA"/>
</dbReference>
<gene>
    <name evidence="12" type="ORF">J2S03_002053</name>
</gene>
<dbReference type="InterPro" id="IPR052162">
    <property type="entry name" value="Sensor_kinase/Photoreceptor"/>
</dbReference>
<dbReference type="Gene3D" id="3.30.450.20">
    <property type="entry name" value="PAS domain"/>
    <property type="match status" value="5"/>
</dbReference>
<dbReference type="InterPro" id="IPR000014">
    <property type="entry name" value="PAS"/>
</dbReference>
<dbReference type="PANTHER" id="PTHR43304">
    <property type="entry name" value="PHYTOCHROME-LIKE PROTEIN CPH1"/>
    <property type="match status" value="1"/>
</dbReference>
<dbReference type="InterPro" id="IPR003594">
    <property type="entry name" value="HATPase_dom"/>
</dbReference>
<dbReference type="InterPro" id="IPR004358">
    <property type="entry name" value="Sig_transdc_His_kin-like_C"/>
</dbReference>
<feature type="domain" description="PAC" evidence="11">
    <location>
        <begin position="331"/>
        <end position="383"/>
    </location>
</feature>
<dbReference type="Pfam" id="PF13426">
    <property type="entry name" value="PAS_9"/>
    <property type="match status" value="1"/>
</dbReference>
<evidence type="ECO:0000256" key="7">
    <source>
        <dbReference type="ARBA" id="ARBA00022840"/>
    </source>
</evidence>
<dbReference type="Pfam" id="PF00512">
    <property type="entry name" value="HisKA"/>
    <property type="match status" value="1"/>
</dbReference>
<dbReference type="Pfam" id="PF02518">
    <property type="entry name" value="HATPase_c"/>
    <property type="match status" value="1"/>
</dbReference>
<evidence type="ECO:0000256" key="6">
    <source>
        <dbReference type="ARBA" id="ARBA00022777"/>
    </source>
</evidence>
<reference evidence="12 13" key="1">
    <citation type="submission" date="2023-07" db="EMBL/GenBank/DDBJ databases">
        <title>Genomic Encyclopedia of Type Strains, Phase IV (KMG-IV): sequencing the most valuable type-strain genomes for metagenomic binning, comparative biology and taxonomic classification.</title>
        <authorList>
            <person name="Goeker M."/>
        </authorList>
    </citation>
    <scope>NUCLEOTIDE SEQUENCE [LARGE SCALE GENOMIC DNA]</scope>
    <source>
        <strain evidence="12 13">DSM 4006</strain>
    </source>
</reference>
<dbReference type="SUPFAM" id="SSF47384">
    <property type="entry name" value="Homodimeric domain of signal transducing histidine kinase"/>
    <property type="match status" value="1"/>
</dbReference>
<dbReference type="GO" id="GO:0004673">
    <property type="term" value="F:protein histidine kinase activity"/>
    <property type="evidence" value="ECO:0007669"/>
    <property type="project" value="UniProtKB-EC"/>
</dbReference>
<feature type="domain" description="PAS" evidence="10">
    <location>
        <begin position="291"/>
        <end position="328"/>
    </location>
</feature>
<dbReference type="SMART" id="SM00387">
    <property type="entry name" value="HATPase_c"/>
    <property type="match status" value="1"/>
</dbReference>
<evidence type="ECO:0000313" key="12">
    <source>
        <dbReference type="EMBL" id="MDQ0190190.1"/>
    </source>
</evidence>
<dbReference type="InterPro" id="IPR001610">
    <property type="entry name" value="PAC"/>
</dbReference>
<dbReference type="PANTHER" id="PTHR43304:SF1">
    <property type="entry name" value="PAC DOMAIN-CONTAINING PROTEIN"/>
    <property type="match status" value="1"/>
</dbReference>
<evidence type="ECO:0000256" key="8">
    <source>
        <dbReference type="ARBA" id="ARBA00023012"/>
    </source>
</evidence>
<dbReference type="Proteomes" id="UP001232973">
    <property type="component" value="Unassembled WGS sequence"/>
</dbReference>
<dbReference type="PROSITE" id="PS50113">
    <property type="entry name" value="PAC"/>
    <property type="match status" value="4"/>
</dbReference>
<evidence type="ECO:0000256" key="5">
    <source>
        <dbReference type="ARBA" id="ARBA00022741"/>
    </source>
</evidence>
<dbReference type="CDD" id="cd00130">
    <property type="entry name" value="PAS"/>
    <property type="match status" value="5"/>
</dbReference>
<protein>
    <recommendedName>
        <fullName evidence="2">histidine kinase</fullName>
        <ecNumber evidence="2">2.7.13.3</ecNumber>
    </recommendedName>
</protein>
<dbReference type="InterPro" id="IPR005467">
    <property type="entry name" value="His_kinase_dom"/>
</dbReference>
<dbReference type="InterPro" id="IPR013656">
    <property type="entry name" value="PAS_4"/>
</dbReference>
<comment type="catalytic activity">
    <reaction evidence="1">
        <text>ATP + protein L-histidine = ADP + protein N-phospho-L-histidine.</text>
        <dbReference type="EC" id="2.7.13.3"/>
    </reaction>
</comment>
<keyword evidence="7" id="KW-0067">ATP-binding</keyword>
<dbReference type="Gene3D" id="3.30.565.10">
    <property type="entry name" value="Histidine kinase-like ATPase, C-terminal domain"/>
    <property type="match status" value="1"/>
</dbReference>
<dbReference type="SMART" id="SM00091">
    <property type="entry name" value="PAS"/>
    <property type="match status" value="5"/>
</dbReference>
<evidence type="ECO:0000256" key="2">
    <source>
        <dbReference type="ARBA" id="ARBA00012438"/>
    </source>
</evidence>
<name>A0ABT9XJ92_9BACL</name>
<dbReference type="EC" id="2.7.13.3" evidence="2"/>
<feature type="domain" description="PAC" evidence="11">
    <location>
        <begin position="207"/>
        <end position="258"/>
    </location>
</feature>
<keyword evidence="3" id="KW-0597">Phosphoprotein</keyword>
<dbReference type="SUPFAM" id="SSF55874">
    <property type="entry name" value="ATPase domain of HSP90 chaperone/DNA topoisomerase II/histidine kinase"/>
    <property type="match status" value="1"/>
</dbReference>
<evidence type="ECO:0000256" key="3">
    <source>
        <dbReference type="ARBA" id="ARBA00022553"/>
    </source>
</evidence>
<dbReference type="Pfam" id="PF08447">
    <property type="entry name" value="PAS_3"/>
    <property type="match status" value="2"/>
</dbReference>
<dbReference type="InterPro" id="IPR036890">
    <property type="entry name" value="HATPase_C_sf"/>
</dbReference>
<dbReference type="InterPro" id="IPR000700">
    <property type="entry name" value="PAS-assoc_C"/>
</dbReference>
<dbReference type="Pfam" id="PF00989">
    <property type="entry name" value="PAS"/>
    <property type="match status" value="1"/>
</dbReference>
<dbReference type="InterPro" id="IPR013655">
    <property type="entry name" value="PAS_fold_3"/>
</dbReference>
<dbReference type="InterPro" id="IPR036097">
    <property type="entry name" value="HisK_dim/P_sf"/>
</dbReference>
<evidence type="ECO:0000259" key="10">
    <source>
        <dbReference type="PROSITE" id="PS50112"/>
    </source>
</evidence>
<dbReference type="RefSeq" id="WP_274457356.1">
    <property type="nucleotide sequence ID" value="NZ_CP067097.1"/>
</dbReference>
<sequence>MSVRRDDLKHISDSGIYQSFFEHHPDAVFVSDLDGNYIDANPACVRVFGYSRDEFLRMSFEQMVAPEHLQSWRSKIVKQWHGGQSTRFETVMVRKDGQRVELDISNTPIVVDGTPIGVFGIAKDVTTQRDMERMLRERSERYESLKKYNPNGICSFRTDGSVIGANPAFEMMTGYTLDELRQMDVIGALLDPADRSLRTTFKSPFAENVECTIRHKDGHPVDVRLTNVPIIIDGELIGLYSILEDITEQKKMQDELLQIHQLFQLISENSQDVISVSTPEGICSYVSPSVQVLGYHPSELIGKPLVDLFHAEDVNYFKDIRDRMLQGEDFFRFTSRILLKSGNYLWYETTLRIIRNEQGEVSQLVGVGRDISEQMTLQESLENAVRIARLGHWERDLTTGVIQYSDQAYRNLGLDPARDTITFDKFKSLIHPEDKEWFERSVQAAVDTGAPLDRVYRAIRADGTMGFFHVRCEVMFDDAGVPVRLFGATQDITDLKTLELQLHESEQRYKKLVENSLDGIGVMENGKWVYMNTAGLKMFGAACMEDLRGRDPEDLLHPDHRAAARLRAQAILRGEPVGFVEMRFFRLDGQVFHAEVMGMPFGDHGIQVIIRDITRLKRMDELLLQAEKLSAVGQLAAGVAHEIRNPLTSLKGFTQILHEKAEYPERQYFDIMMAELDRIDSILGEMLLLAKPQEVHFQPWDVVPIVQEVVALLLTQAVIKNISVQTDFPAALPFVDCDKSQLKQVFLNVIKNAMEAMPQGGTVRVSGQVSAGDVCIDVMDQGEGIPADRLPKLGEPFFTTKEKGTGLGLMVSHRILAAHRGTMRFTSEPGKGTTVRICLPASRTGSQHLA</sequence>
<dbReference type="Pfam" id="PF08448">
    <property type="entry name" value="PAS_4"/>
    <property type="match status" value="1"/>
</dbReference>
<dbReference type="InterPro" id="IPR013767">
    <property type="entry name" value="PAS_fold"/>
</dbReference>
<dbReference type="NCBIfam" id="TIGR00229">
    <property type="entry name" value="sensory_box"/>
    <property type="match status" value="4"/>
</dbReference>
<dbReference type="PRINTS" id="PR00344">
    <property type="entry name" value="BCTRLSENSOR"/>
</dbReference>